<evidence type="ECO:0000256" key="1">
    <source>
        <dbReference type="SAM" id="SignalP"/>
    </source>
</evidence>
<reference evidence="2 3" key="1">
    <citation type="submission" date="2018-06" db="EMBL/GenBank/DDBJ databases">
        <authorList>
            <consortium name="Pathogen Informatics"/>
            <person name="Doyle S."/>
        </authorList>
    </citation>
    <scope>NUCLEOTIDE SEQUENCE [LARGE SCALE GENOMIC DNA]</scope>
    <source>
        <strain evidence="2 3">NCTC10529</strain>
    </source>
</reference>
<dbReference type="PROSITE" id="PS51009">
    <property type="entry name" value="CYTCII"/>
    <property type="match status" value="1"/>
</dbReference>
<protein>
    <submittedName>
        <fullName evidence="2">Cytochrome c</fullName>
    </submittedName>
</protein>
<dbReference type="InterPro" id="IPR010980">
    <property type="entry name" value="Cyt_c/b562"/>
</dbReference>
<feature type="signal peptide" evidence="1">
    <location>
        <begin position="1"/>
        <end position="26"/>
    </location>
</feature>
<dbReference type="Gene3D" id="1.20.120.10">
    <property type="entry name" value="Cytochrome c/b562"/>
    <property type="match status" value="1"/>
</dbReference>
<dbReference type="GO" id="GO:0009055">
    <property type="term" value="F:electron transfer activity"/>
    <property type="evidence" value="ECO:0007669"/>
    <property type="project" value="InterPro"/>
</dbReference>
<dbReference type="EMBL" id="LS483426">
    <property type="protein sequence ID" value="SQH24452.1"/>
    <property type="molecule type" value="Genomic_DNA"/>
</dbReference>
<dbReference type="GO" id="GO:0022900">
    <property type="term" value="P:electron transport chain"/>
    <property type="evidence" value="ECO:0007669"/>
    <property type="project" value="InterPro"/>
</dbReference>
<dbReference type="GO" id="GO:0005506">
    <property type="term" value="F:iron ion binding"/>
    <property type="evidence" value="ECO:0007669"/>
    <property type="project" value="InterPro"/>
</dbReference>
<evidence type="ECO:0000313" key="2">
    <source>
        <dbReference type="EMBL" id="SQH24452.1"/>
    </source>
</evidence>
<dbReference type="InterPro" id="IPR015984">
    <property type="entry name" value="Cyt_c_prime_subgr"/>
</dbReference>
<dbReference type="PROSITE" id="PS51257">
    <property type="entry name" value="PROKAR_LIPOPROTEIN"/>
    <property type="match status" value="1"/>
</dbReference>
<name>A0AAX2J2Z9_KINKI</name>
<dbReference type="Pfam" id="PF01322">
    <property type="entry name" value="Cytochrom_C_2"/>
    <property type="match status" value="1"/>
</dbReference>
<proteinExistence type="predicted"/>
<dbReference type="SUPFAM" id="SSF47175">
    <property type="entry name" value="Cytochromes"/>
    <property type="match status" value="1"/>
</dbReference>
<keyword evidence="1" id="KW-0732">Signal</keyword>
<dbReference type="GeneID" id="93261943"/>
<accession>A0AAX2J2Z9</accession>
<dbReference type="RefSeq" id="WP_003788805.1">
    <property type="nucleotide sequence ID" value="NZ_CP091518.1"/>
</dbReference>
<dbReference type="InterPro" id="IPR002321">
    <property type="entry name" value="Cyt_c_II"/>
</dbReference>
<dbReference type="GO" id="GO:0020037">
    <property type="term" value="F:heme binding"/>
    <property type="evidence" value="ECO:0007669"/>
    <property type="project" value="InterPro"/>
</dbReference>
<feature type="chain" id="PRO_5043926095" evidence="1">
    <location>
        <begin position="27"/>
        <end position="158"/>
    </location>
</feature>
<sequence>MKKITILATCVLLTLSACGDSGGAMGANGAAMGGKGDISQNRSTAFKSFMPTFSGMGKVVKGDEAYDVEKFKAQAAQFAEEAKVPFEYFQNDPQGNGDALPVIWQNAADFKAEQDKFLAAVDKLNTAAQSGNLEQIKAAYGDAGASCKSCHSTYRRPK</sequence>
<dbReference type="AlphaFoldDB" id="A0AAX2J2Z9"/>
<gene>
    <name evidence="2" type="ORF">NCTC10529_00632</name>
</gene>
<evidence type="ECO:0000313" key="3">
    <source>
        <dbReference type="Proteomes" id="UP000248598"/>
    </source>
</evidence>
<organism evidence="2 3">
    <name type="scientific">Kingella kingae</name>
    <dbReference type="NCBI Taxonomy" id="504"/>
    <lineage>
        <taxon>Bacteria</taxon>
        <taxon>Pseudomonadati</taxon>
        <taxon>Pseudomonadota</taxon>
        <taxon>Betaproteobacteria</taxon>
        <taxon>Neisseriales</taxon>
        <taxon>Neisseriaceae</taxon>
        <taxon>Kingella</taxon>
    </lineage>
</organism>
<dbReference type="Proteomes" id="UP000248598">
    <property type="component" value="Chromosome 1"/>
</dbReference>
<dbReference type="PRINTS" id="PR00608">
    <property type="entry name" value="CYTCHROMECII"/>
</dbReference>